<sequence>MNGSMDLYLSKFQIVIPICVSSVEKLHCYLGNGFLR</sequence>
<dbReference type="EMBL" id="GBRH01202587">
    <property type="protein sequence ID" value="JAD95308.1"/>
    <property type="molecule type" value="Transcribed_RNA"/>
</dbReference>
<name>A0A0A9E8D2_ARUDO</name>
<evidence type="ECO:0000313" key="1">
    <source>
        <dbReference type="EMBL" id="JAD95308.1"/>
    </source>
</evidence>
<reference evidence="1" key="1">
    <citation type="submission" date="2014-09" db="EMBL/GenBank/DDBJ databases">
        <authorList>
            <person name="Magalhaes I.L.F."/>
            <person name="Oliveira U."/>
            <person name="Santos F.R."/>
            <person name="Vidigal T.H.D.A."/>
            <person name="Brescovit A.D."/>
            <person name="Santos A.J."/>
        </authorList>
    </citation>
    <scope>NUCLEOTIDE SEQUENCE</scope>
    <source>
        <tissue evidence="1">Shoot tissue taken approximately 20 cm above the soil surface</tissue>
    </source>
</reference>
<accession>A0A0A9E8D2</accession>
<reference evidence="1" key="2">
    <citation type="journal article" date="2015" name="Data Brief">
        <title>Shoot transcriptome of the giant reed, Arundo donax.</title>
        <authorList>
            <person name="Barrero R.A."/>
            <person name="Guerrero F.D."/>
            <person name="Moolhuijzen P."/>
            <person name="Goolsby J.A."/>
            <person name="Tidwell J."/>
            <person name="Bellgard S.E."/>
            <person name="Bellgard M.I."/>
        </authorList>
    </citation>
    <scope>NUCLEOTIDE SEQUENCE</scope>
    <source>
        <tissue evidence="1">Shoot tissue taken approximately 20 cm above the soil surface</tissue>
    </source>
</reference>
<dbReference type="AlphaFoldDB" id="A0A0A9E8D2"/>
<organism evidence="1">
    <name type="scientific">Arundo donax</name>
    <name type="common">Giant reed</name>
    <name type="synonym">Donax arundinaceus</name>
    <dbReference type="NCBI Taxonomy" id="35708"/>
    <lineage>
        <taxon>Eukaryota</taxon>
        <taxon>Viridiplantae</taxon>
        <taxon>Streptophyta</taxon>
        <taxon>Embryophyta</taxon>
        <taxon>Tracheophyta</taxon>
        <taxon>Spermatophyta</taxon>
        <taxon>Magnoliopsida</taxon>
        <taxon>Liliopsida</taxon>
        <taxon>Poales</taxon>
        <taxon>Poaceae</taxon>
        <taxon>PACMAD clade</taxon>
        <taxon>Arundinoideae</taxon>
        <taxon>Arundineae</taxon>
        <taxon>Arundo</taxon>
    </lineage>
</organism>
<proteinExistence type="predicted"/>
<protein>
    <submittedName>
        <fullName evidence="1">Uncharacterized protein</fullName>
    </submittedName>
</protein>